<proteinExistence type="predicted"/>
<dbReference type="Gene3D" id="3.60.15.10">
    <property type="entry name" value="Ribonuclease Z/Hydroxyacylglutathione hydrolase-like"/>
    <property type="match status" value="1"/>
</dbReference>
<sequence length="271" mass="29975">MPNYICKTCGVQFAKSPEPPAECPICLDPRQYVGWEGQQWTTMDELLKNGYRNDVRVEEAGLLGIGITPSFTIGQRALLVQTPGGNILYDCVSLLDDEAVSQIEDAGGIDFICFSHPHFYDSNVEYSRTFGGAPIIIPEADREHVMRSDPAIEYWDGSPRELVPGVTLIQCGGHFEGVRSCTGRMVADGAGALLVGDSITVVPDRRFVSFMTSYPNLIPMSEAKVRGIVEAVEPYEFDRIYGGWWGRNVVSGAKEAVRRSAARYIEHMSRE</sequence>
<dbReference type="PANTHER" id="PTHR36839">
    <property type="entry name" value="METALLO-BETA-LACTAMASE FAMILY PROTEIN (AFU_ORTHOLOGUE AFUA_5G12770)"/>
    <property type="match status" value="1"/>
</dbReference>
<reference evidence="2" key="1">
    <citation type="submission" date="2023-03" db="EMBL/GenBank/DDBJ databases">
        <authorList>
            <person name="Steffen K."/>
            <person name="Cardenas P."/>
        </authorList>
    </citation>
    <scope>NUCLEOTIDE SEQUENCE</scope>
</reference>
<dbReference type="AlphaFoldDB" id="A0AA35RQ16"/>
<dbReference type="SMART" id="SM00849">
    <property type="entry name" value="Lactamase_B"/>
    <property type="match status" value="1"/>
</dbReference>
<evidence type="ECO:0000259" key="1">
    <source>
        <dbReference type="SMART" id="SM00849"/>
    </source>
</evidence>
<accession>A0AA35RQ16</accession>
<evidence type="ECO:0000313" key="2">
    <source>
        <dbReference type="EMBL" id="CAI8014162.1"/>
    </source>
</evidence>
<dbReference type="EMBL" id="CASHTH010001345">
    <property type="protein sequence ID" value="CAI8014162.1"/>
    <property type="molecule type" value="Genomic_DNA"/>
</dbReference>
<dbReference type="InterPro" id="IPR001279">
    <property type="entry name" value="Metallo-B-lactamas"/>
</dbReference>
<gene>
    <name evidence="2" type="ORF">GBAR_LOCUS8887</name>
</gene>
<organism evidence="2 3">
    <name type="scientific">Geodia barretti</name>
    <name type="common">Barrett's horny sponge</name>
    <dbReference type="NCBI Taxonomy" id="519541"/>
    <lineage>
        <taxon>Eukaryota</taxon>
        <taxon>Metazoa</taxon>
        <taxon>Porifera</taxon>
        <taxon>Demospongiae</taxon>
        <taxon>Heteroscleromorpha</taxon>
        <taxon>Tetractinellida</taxon>
        <taxon>Astrophorina</taxon>
        <taxon>Geodiidae</taxon>
        <taxon>Geodia</taxon>
    </lineage>
</organism>
<feature type="domain" description="Metallo-beta-lactamase" evidence="1">
    <location>
        <begin position="74"/>
        <end position="244"/>
    </location>
</feature>
<dbReference type="SUPFAM" id="SSF56281">
    <property type="entry name" value="Metallo-hydrolase/oxidoreductase"/>
    <property type="match status" value="1"/>
</dbReference>
<protein>
    <submittedName>
        <fullName evidence="2">Uncharacterized protein YmaE</fullName>
    </submittedName>
</protein>
<comment type="caution">
    <text evidence="2">The sequence shown here is derived from an EMBL/GenBank/DDBJ whole genome shotgun (WGS) entry which is preliminary data.</text>
</comment>
<evidence type="ECO:0000313" key="3">
    <source>
        <dbReference type="Proteomes" id="UP001174909"/>
    </source>
</evidence>
<dbReference type="Proteomes" id="UP001174909">
    <property type="component" value="Unassembled WGS sequence"/>
</dbReference>
<keyword evidence="3" id="KW-1185">Reference proteome</keyword>
<dbReference type="PANTHER" id="PTHR36839:SF1">
    <property type="entry name" value="METALLO-BETA-LACTAMASE FAMILY PROTEIN (AFU_ORTHOLOGUE AFUA_5G12770)"/>
    <property type="match status" value="1"/>
</dbReference>
<dbReference type="InterPro" id="IPR036866">
    <property type="entry name" value="RibonucZ/Hydroxyglut_hydro"/>
</dbReference>
<name>A0AA35RQ16_GEOBA</name>